<dbReference type="PANTHER" id="PTHR31793:SF27">
    <property type="entry name" value="NOVEL THIOESTERASE SUPERFAMILY DOMAIN AND SAPOSIN A-TYPE DOMAIN CONTAINING PROTEIN (0610012H03RIK)"/>
    <property type="match status" value="1"/>
</dbReference>
<dbReference type="OrthoDB" id="9791529at2"/>
<dbReference type="Proteomes" id="UP000265926">
    <property type="component" value="Unassembled WGS sequence"/>
</dbReference>
<keyword evidence="4" id="KW-1185">Reference proteome</keyword>
<evidence type="ECO:0000256" key="2">
    <source>
        <dbReference type="ARBA" id="ARBA00022801"/>
    </source>
</evidence>
<evidence type="ECO:0000313" key="3">
    <source>
        <dbReference type="EMBL" id="RIJ49787.1"/>
    </source>
</evidence>
<dbReference type="GO" id="GO:0047617">
    <property type="term" value="F:fatty acyl-CoA hydrolase activity"/>
    <property type="evidence" value="ECO:0007669"/>
    <property type="project" value="TreeGrafter"/>
</dbReference>
<accession>A0A399T6I6</accession>
<sequence length="140" mass="16178">MSDIHTTSIQLRFNDVDLMGHVYNGKYQEFFDLARLNYFEKVLGKLISWTETGLVIASVKVDYLEPIYLEDQIEVQTHISSLGEKSLEMTQQLFKKGNPEPAALCTTVLVCYHMQHKKSELIPDEWRNKIKAYEPGLPLN</sequence>
<dbReference type="AlphaFoldDB" id="A0A399T6I6"/>
<keyword evidence="2" id="KW-0378">Hydrolase</keyword>
<dbReference type="SUPFAM" id="SSF54637">
    <property type="entry name" value="Thioesterase/thiol ester dehydrase-isomerase"/>
    <property type="match status" value="1"/>
</dbReference>
<proteinExistence type="inferred from homology"/>
<dbReference type="PANTHER" id="PTHR31793">
    <property type="entry name" value="4-HYDROXYBENZOYL-COA THIOESTERASE FAMILY MEMBER"/>
    <property type="match status" value="1"/>
</dbReference>
<organism evidence="3 4">
    <name type="scientific">Maribellus luteus</name>
    <dbReference type="NCBI Taxonomy" id="2305463"/>
    <lineage>
        <taxon>Bacteria</taxon>
        <taxon>Pseudomonadati</taxon>
        <taxon>Bacteroidota</taxon>
        <taxon>Bacteroidia</taxon>
        <taxon>Marinilabiliales</taxon>
        <taxon>Prolixibacteraceae</taxon>
        <taxon>Maribellus</taxon>
    </lineage>
</organism>
<protein>
    <submittedName>
        <fullName evidence="3">Acyl-CoA thioesterase</fullName>
    </submittedName>
</protein>
<name>A0A399T6I6_9BACT</name>
<reference evidence="3 4" key="1">
    <citation type="submission" date="2018-08" db="EMBL/GenBank/DDBJ databases">
        <title>Pallidiluteibacterium maritimus gen. nov., sp. nov., isolated from coastal sediment.</title>
        <authorList>
            <person name="Zhou L.Y."/>
        </authorList>
    </citation>
    <scope>NUCLEOTIDE SEQUENCE [LARGE SCALE GENOMIC DNA]</scope>
    <source>
        <strain evidence="3 4">XSD2</strain>
    </source>
</reference>
<comment type="similarity">
    <text evidence="1">Belongs to the 4-hydroxybenzoyl-CoA thioesterase family.</text>
</comment>
<dbReference type="Gene3D" id="3.10.129.10">
    <property type="entry name" value="Hotdog Thioesterase"/>
    <property type="match status" value="1"/>
</dbReference>
<dbReference type="CDD" id="cd00586">
    <property type="entry name" value="4HBT"/>
    <property type="match status" value="1"/>
</dbReference>
<dbReference type="InterPro" id="IPR029069">
    <property type="entry name" value="HotDog_dom_sf"/>
</dbReference>
<dbReference type="EMBL" id="QWGR01000002">
    <property type="protein sequence ID" value="RIJ49787.1"/>
    <property type="molecule type" value="Genomic_DNA"/>
</dbReference>
<dbReference type="RefSeq" id="WP_119436476.1">
    <property type="nucleotide sequence ID" value="NZ_QWGR01000002.1"/>
</dbReference>
<comment type="caution">
    <text evidence="3">The sequence shown here is derived from an EMBL/GenBank/DDBJ whole genome shotgun (WGS) entry which is preliminary data.</text>
</comment>
<gene>
    <name evidence="3" type="ORF">D1614_03335</name>
</gene>
<dbReference type="InterPro" id="IPR006684">
    <property type="entry name" value="YbgC/YbaW"/>
</dbReference>
<evidence type="ECO:0000313" key="4">
    <source>
        <dbReference type="Proteomes" id="UP000265926"/>
    </source>
</evidence>
<dbReference type="Pfam" id="PF13279">
    <property type="entry name" value="4HBT_2"/>
    <property type="match status" value="1"/>
</dbReference>
<evidence type="ECO:0000256" key="1">
    <source>
        <dbReference type="ARBA" id="ARBA00005953"/>
    </source>
</evidence>
<dbReference type="InterPro" id="IPR050563">
    <property type="entry name" value="4-hydroxybenzoyl-CoA_TE"/>
</dbReference>
<dbReference type="PIRSF" id="PIRSF003230">
    <property type="entry name" value="YbgC"/>
    <property type="match status" value="1"/>
</dbReference>